<protein>
    <submittedName>
        <fullName evidence="3">Uncharacterized protein</fullName>
    </submittedName>
</protein>
<feature type="compositionally biased region" description="Low complexity" evidence="2">
    <location>
        <begin position="107"/>
        <end position="123"/>
    </location>
</feature>
<accession>A0AAE6XTJ0</accession>
<geneLocation type="plasmid" evidence="3 4">
    <name>pCM2_1101</name>
</geneLocation>
<evidence type="ECO:0000313" key="3">
    <source>
        <dbReference type="EMBL" id="QIS46478.1"/>
    </source>
</evidence>
<evidence type="ECO:0000256" key="2">
    <source>
        <dbReference type="SAM" id="MobiDB-lite"/>
    </source>
</evidence>
<dbReference type="Proteomes" id="UP000503164">
    <property type="component" value="Plasmid pCM2_1101"/>
</dbReference>
<feature type="coiled-coil region" evidence="1">
    <location>
        <begin position="10"/>
        <end position="80"/>
    </location>
</feature>
<reference evidence="3 4" key="1">
    <citation type="journal article" date="2020" name="Mol. Plant Pathol.">
        <title>Plasmid composition and the chpG gene determine the virulence level of Clavibacter capsici natural isolates in pepper.</title>
        <authorList>
            <person name="Hwang I.S."/>
            <person name="Lee H.M."/>
            <person name="Oh E.J."/>
            <person name="Lee S."/>
            <person name="Heu S."/>
            <person name="Oh C.S."/>
        </authorList>
    </citation>
    <scope>NUCLEOTIDE SEQUENCE [LARGE SCALE GENOMIC DNA]</scope>
    <source>
        <strain evidence="3 4">1101</strain>
    </source>
</reference>
<keyword evidence="4" id="KW-1185">Reference proteome</keyword>
<evidence type="ECO:0000256" key="1">
    <source>
        <dbReference type="SAM" id="Coils"/>
    </source>
</evidence>
<feature type="region of interest" description="Disordered" evidence="2">
    <location>
        <begin position="101"/>
        <end position="139"/>
    </location>
</feature>
<gene>
    <name evidence="3" type="ORF">GW570_14945</name>
</gene>
<dbReference type="AlphaFoldDB" id="A0AAE6XTJ0"/>
<sequence length="139" mass="15365">MAELRKSAKQTDARRRAREMAAQFRELQDKLEQLAADYFVAIDSVEATNEETEREIAKLRERAEQQTRKARDDAEQVIARMIDAGASPAEVAARLGITTREVKKATRATPSSAPSAIGSSAAAVQDEDERREDYAPSEA</sequence>
<keyword evidence="1" id="KW-0175">Coiled coil</keyword>
<organism evidence="3 4">
    <name type="scientific">Clavibacter capsici</name>
    <dbReference type="NCBI Taxonomy" id="1874630"/>
    <lineage>
        <taxon>Bacteria</taxon>
        <taxon>Bacillati</taxon>
        <taxon>Actinomycetota</taxon>
        <taxon>Actinomycetes</taxon>
        <taxon>Micrococcales</taxon>
        <taxon>Microbacteriaceae</taxon>
        <taxon>Clavibacter</taxon>
    </lineage>
</organism>
<name>A0AAE6XTJ0_9MICO</name>
<proteinExistence type="predicted"/>
<keyword evidence="3" id="KW-0614">Plasmid</keyword>
<dbReference type="RefSeq" id="WP_157883576.1">
    <property type="nucleotide sequence ID" value="NZ_CP012575.1"/>
</dbReference>
<evidence type="ECO:0000313" key="4">
    <source>
        <dbReference type="Proteomes" id="UP000503164"/>
    </source>
</evidence>
<dbReference type="EMBL" id="CP048050">
    <property type="protein sequence ID" value="QIS46478.1"/>
    <property type="molecule type" value="Genomic_DNA"/>
</dbReference>